<dbReference type="Gene3D" id="3.40.50.1000">
    <property type="entry name" value="HAD superfamily/HAD-like"/>
    <property type="match status" value="1"/>
</dbReference>
<dbReference type="InterPro" id="IPR023198">
    <property type="entry name" value="PGP-like_dom2"/>
</dbReference>
<dbReference type="RefSeq" id="WP_133753957.1">
    <property type="nucleotide sequence ID" value="NZ_CP171129.1"/>
</dbReference>
<dbReference type="AlphaFoldDB" id="A0A4V3ENE3"/>
<dbReference type="PRINTS" id="PR00413">
    <property type="entry name" value="HADHALOGNASE"/>
</dbReference>
<dbReference type="OrthoDB" id="9797743at2"/>
<dbReference type="InterPro" id="IPR036412">
    <property type="entry name" value="HAD-like_sf"/>
</dbReference>
<name>A0A4V3ENE3_9ACTN</name>
<dbReference type="EMBL" id="SOAW01000001">
    <property type="protein sequence ID" value="TDT33448.1"/>
    <property type="molecule type" value="Genomic_DNA"/>
</dbReference>
<keyword evidence="1" id="KW-0378">Hydrolase</keyword>
<dbReference type="Pfam" id="PF00702">
    <property type="entry name" value="Hydrolase"/>
    <property type="match status" value="1"/>
</dbReference>
<dbReference type="InterPro" id="IPR023214">
    <property type="entry name" value="HAD_sf"/>
</dbReference>
<dbReference type="SFLD" id="SFLDG01129">
    <property type="entry name" value="C1.5:_HAD__Beta-PGM__Phosphata"/>
    <property type="match status" value="1"/>
</dbReference>
<dbReference type="Proteomes" id="UP000295371">
    <property type="component" value="Unassembled WGS sequence"/>
</dbReference>
<accession>A0A4V3ENE3</accession>
<evidence type="ECO:0000313" key="2">
    <source>
        <dbReference type="Proteomes" id="UP000295371"/>
    </source>
</evidence>
<dbReference type="SUPFAM" id="SSF56784">
    <property type="entry name" value="HAD-like"/>
    <property type="match status" value="1"/>
</dbReference>
<dbReference type="CDD" id="cd07505">
    <property type="entry name" value="HAD_BPGM-like"/>
    <property type="match status" value="1"/>
</dbReference>
<protein>
    <submittedName>
        <fullName evidence="1">HAD superfamily hydrolase (TIGR01509 family)</fullName>
    </submittedName>
</protein>
<dbReference type="NCBIfam" id="TIGR01509">
    <property type="entry name" value="HAD-SF-IA-v3"/>
    <property type="match status" value="1"/>
</dbReference>
<dbReference type="Gene3D" id="1.10.150.240">
    <property type="entry name" value="Putative phosphatase, domain 2"/>
    <property type="match status" value="1"/>
</dbReference>
<evidence type="ECO:0000313" key="1">
    <source>
        <dbReference type="EMBL" id="TDT33448.1"/>
    </source>
</evidence>
<dbReference type="PANTHER" id="PTHR18901">
    <property type="entry name" value="2-DEOXYGLUCOSE-6-PHOSPHATE PHOSPHATASE 2"/>
    <property type="match status" value="1"/>
</dbReference>
<dbReference type="SFLD" id="SFLDS00003">
    <property type="entry name" value="Haloacid_Dehalogenase"/>
    <property type="match status" value="1"/>
</dbReference>
<keyword evidence="2" id="KW-1185">Reference proteome</keyword>
<reference evidence="1 2" key="1">
    <citation type="submission" date="2019-03" db="EMBL/GenBank/DDBJ databases">
        <title>Genomic Encyclopedia of Archaeal and Bacterial Type Strains, Phase II (KMG-II): from individual species to whole genera.</title>
        <authorList>
            <person name="Goeker M."/>
        </authorList>
    </citation>
    <scope>NUCLEOTIDE SEQUENCE [LARGE SCALE GENOMIC DNA]</scope>
    <source>
        <strain evidence="1 2">DSM 24323</strain>
    </source>
</reference>
<proteinExistence type="predicted"/>
<comment type="caution">
    <text evidence="1">The sequence shown here is derived from an EMBL/GenBank/DDBJ whole genome shotgun (WGS) entry which is preliminary data.</text>
</comment>
<dbReference type="InterPro" id="IPR006439">
    <property type="entry name" value="HAD-SF_hydro_IA"/>
</dbReference>
<dbReference type="GO" id="GO:0016787">
    <property type="term" value="F:hydrolase activity"/>
    <property type="evidence" value="ECO:0007669"/>
    <property type="project" value="UniProtKB-KW"/>
</dbReference>
<organism evidence="1 2">
    <name type="scientific">Naumannella halotolerans</name>
    <dbReference type="NCBI Taxonomy" id="993414"/>
    <lineage>
        <taxon>Bacteria</taxon>
        <taxon>Bacillati</taxon>
        <taxon>Actinomycetota</taxon>
        <taxon>Actinomycetes</taxon>
        <taxon>Propionibacteriales</taxon>
        <taxon>Propionibacteriaceae</taxon>
        <taxon>Naumannella</taxon>
    </lineage>
</organism>
<gene>
    <name evidence="1" type="ORF">CLV29_1062</name>
</gene>
<sequence>MNTFAPTAPIAAALWDFDGTLVDSEPVWVRAQYALTGRIGVQWTATDAERLVGNALIDSGRYMVQVFDSQLGPDHGWTPEAVLEALVEQVSTELAAGEIPWRPGARELLEEFRAAGIPTALVSASYRQVLDCVLTRLPEGTFTTVVAGEDTEKGKPDPAPYLLAAQRLGVDITDCVVFEDSLPGTASGNAAGATVIGIQHLVVLPEHPNRVVIPTLSGVDIARVAALVAGAEVG</sequence>
<dbReference type="PANTHER" id="PTHR18901:SF38">
    <property type="entry name" value="PSEUDOURIDINE-5'-PHOSPHATASE"/>
    <property type="match status" value="1"/>
</dbReference>